<dbReference type="Gene3D" id="1.10.287.1260">
    <property type="match status" value="1"/>
</dbReference>
<dbReference type="Gene3D" id="2.60.120.10">
    <property type="entry name" value="Jelly Rolls"/>
    <property type="match status" value="1"/>
</dbReference>
<dbReference type="Pfam" id="PF00027">
    <property type="entry name" value="cNMP_binding"/>
    <property type="match status" value="1"/>
</dbReference>
<keyword evidence="4 7" id="KW-0812">Transmembrane</keyword>
<evidence type="ECO:0000313" key="9">
    <source>
        <dbReference type="EMBL" id="HGG01668.1"/>
    </source>
</evidence>
<gene>
    <name evidence="9" type="ORF">ENR15_13710</name>
</gene>
<sequence>MATIQNLISQGIDLLNAPLLKFGDTTVSLISVVYLVFSLLAVIFVSRLLKDFLKNRLLAKLGIDEGNRESISTIISYSVGTFGCIIVLQAIGFNLTSLAVLAGGLGVGIGFGLQNLTKNFISGLTILIEGTVKASDYVEFEGLSGYVKSISLRSTLIRTFDGGYVIVPNSNMVENPILNWSYNTFKDARRRLKIRIGVSYDTDPVLVTETLLNSAYMESSIMYDPPPRVVFIGFGDYTLEFELWAWISEVDSRITITSSLNYIIEYNLRQQGIKLPIPQRDFALRNAPIPDKSGLASLMVTVAESQPLPELAVPEETVAPPPKPIALRDLLRKITYFQNFTDLQLRQLIEIGHRQRLSAGEILFREDDPGDAFYVVLSGEVEVYVEKINKFLTTLGPGKFLGELALMLGIPRTASVKAVAETILFVVGKSGFEKLLREHPEISEVIIQELSKHQEELTQRQQQLRAMGLVDESEDDNNPVNWVRKRLKNLFSL</sequence>
<comment type="similarity">
    <text evidence="2">Belongs to the MscS (TC 1.A.23) family.</text>
</comment>
<dbReference type="GO" id="GO:0055085">
    <property type="term" value="P:transmembrane transport"/>
    <property type="evidence" value="ECO:0007669"/>
    <property type="project" value="InterPro"/>
</dbReference>
<dbReference type="InterPro" id="IPR023408">
    <property type="entry name" value="MscS_beta-dom_sf"/>
</dbReference>
<dbReference type="SUPFAM" id="SSF82689">
    <property type="entry name" value="Mechanosensitive channel protein MscS (YggB), C-terminal domain"/>
    <property type="match status" value="1"/>
</dbReference>
<evidence type="ECO:0000256" key="5">
    <source>
        <dbReference type="ARBA" id="ARBA00022989"/>
    </source>
</evidence>
<dbReference type="Gene3D" id="3.30.70.100">
    <property type="match status" value="1"/>
</dbReference>
<evidence type="ECO:0000259" key="8">
    <source>
        <dbReference type="PROSITE" id="PS50042"/>
    </source>
</evidence>
<dbReference type="EMBL" id="DSPX01000135">
    <property type="protein sequence ID" value="HGG01668.1"/>
    <property type="molecule type" value="Genomic_DNA"/>
</dbReference>
<protein>
    <submittedName>
        <fullName evidence="9">Mechanosensitive ion channel</fullName>
    </submittedName>
</protein>
<feature type="transmembrane region" description="Helical" evidence="7">
    <location>
        <begin position="70"/>
        <end position="91"/>
    </location>
</feature>
<organism evidence="9">
    <name type="scientific">Planktothricoides sp. SpSt-374</name>
    <dbReference type="NCBI Taxonomy" id="2282167"/>
    <lineage>
        <taxon>Bacteria</taxon>
        <taxon>Bacillati</taxon>
        <taxon>Cyanobacteriota</taxon>
        <taxon>Cyanophyceae</taxon>
        <taxon>Oscillatoriophycideae</taxon>
        <taxon>Oscillatoriales</taxon>
        <taxon>Oscillatoriaceae</taxon>
        <taxon>Planktothricoides</taxon>
    </lineage>
</organism>
<keyword evidence="6 7" id="KW-0472">Membrane</keyword>
<dbReference type="InterPro" id="IPR000595">
    <property type="entry name" value="cNMP-bd_dom"/>
</dbReference>
<dbReference type="InterPro" id="IPR011014">
    <property type="entry name" value="MscS_channel_TM-2"/>
</dbReference>
<dbReference type="GO" id="GO:0005886">
    <property type="term" value="C:plasma membrane"/>
    <property type="evidence" value="ECO:0007669"/>
    <property type="project" value="UniProtKB-SubCell"/>
</dbReference>
<dbReference type="CDD" id="cd00038">
    <property type="entry name" value="CAP_ED"/>
    <property type="match status" value="1"/>
</dbReference>
<evidence type="ECO:0000256" key="1">
    <source>
        <dbReference type="ARBA" id="ARBA00004651"/>
    </source>
</evidence>
<dbReference type="PROSITE" id="PS50042">
    <property type="entry name" value="CNMP_BINDING_3"/>
    <property type="match status" value="1"/>
</dbReference>
<dbReference type="PANTHER" id="PTHR30347">
    <property type="entry name" value="POTASSIUM CHANNEL RELATED"/>
    <property type="match status" value="1"/>
</dbReference>
<dbReference type="InterPro" id="IPR018488">
    <property type="entry name" value="cNMP-bd_CS"/>
</dbReference>
<dbReference type="Pfam" id="PF21082">
    <property type="entry name" value="MS_channel_3rd"/>
    <property type="match status" value="1"/>
</dbReference>
<dbReference type="InterPro" id="IPR011066">
    <property type="entry name" value="MscS_channel_C_sf"/>
</dbReference>
<proteinExistence type="inferred from homology"/>
<dbReference type="PROSITE" id="PS00889">
    <property type="entry name" value="CNMP_BINDING_2"/>
    <property type="match status" value="1"/>
</dbReference>
<dbReference type="PANTHER" id="PTHR30347:SF1">
    <property type="entry name" value="MECHANOSENSITIVE CHANNEL MSCK"/>
    <property type="match status" value="1"/>
</dbReference>
<name>A0A7C3ZX67_9CYAN</name>
<evidence type="ECO:0000256" key="7">
    <source>
        <dbReference type="SAM" id="Phobius"/>
    </source>
</evidence>
<dbReference type="PRINTS" id="PR00103">
    <property type="entry name" value="CAMPKINASE"/>
</dbReference>
<keyword evidence="5 7" id="KW-1133">Transmembrane helix</keyword>
<dbReference type="InterPro" id="IPR006685">
    <property type="entry name" value="MscS_channel_2nd"/>
</dbReference>
<feature type="domain" description="Cyclic nucleotide-binding" evidence="8">
    <location>
        <begin position="336"/>
        <end position="453"/>
    </location>
</feature>
<evidence type="ECO:0000256" key="2">
    <source>
        <dbReference type="ARBA" id="ARBA00008017"/>
    </source>
</evidence>
<dbReference type="SUPFAM" id="SSF51206">
    <property type="entry name" value="cAMP-binding domain-like"/>
    <property type="match status" value="1"/>
</dbReference>
<comment type="caution">
    <text evidence="9">The sequence shown here is derived from an EMBL/GenBank/DDBJ whole genome shotgun (WGS) entry which is preliminary data.</text>
</comment>
<dbReference type="SUPFAM" id="SSF50182">
    <property type="entry name" value="Sm-like ribonucleoproteins"/>
    <property type="match status" value="1"/>
</dbReference>
<dbReference type="SMART" id="SM00100">
    <property type="entry name" value="cNMP"/>
    <property type="match status" value="1"/>
</dbReference>
<evidence type="ECO:0000256" key="4">
    <source>
        <dbReference type="ARBA" id="ARBA00022692"/>
    </source>
</evidence>
<evidence type="ECO:0000256" key="3">
    <source>
        <dbReference type="ARBA" id="ARBA00022475"/>
    </source>
</evidence>
<dbReference type="InterPro" id="IPR049142">
    <property type="entry name" value="MS_channel_1st"/>
</dbReference>
<feature type="transmembrane region" description="Helical" evidence="7">
    <location>
        <begin position="27"/>
        <end position="49"/>
    </location>
</feature>
<reference evidence="9" key="1">
    <citation type="journal article" date="2020" name="mSystems">
        <title>Genome- and Community-Level Interaction Insights into Carbon Utilization and Element Cycling Functions of Hydrothermarchaeota in Hydrothermal Sediment.</title>
        <authorList>
            <person name="Zhou Z."/>
            <person name="Liu Y."/>
            <person name="Xu W."/>
            <person name="Pan J."/>
            <person name="Luo Z.H."/>
            <person name="Li M."/>
        </authorList>
    </citation>
    <scope>NUCLEOTIDE SEQUENCE [LARGE SCALE GENOMIC DNA]</scope>
    <source>
        <strain evidence="9">SpSt-374</strain>
    </source>
</reference>
<dbReference type="AlphaFoldDB" id="A0A7C3ZX67"/>
<dbReference type="InterPro" id="IPR010920">
    <property type="entry name" value="LSM_dom_sf"/>
</dbReference>
<dbReference type="Pfam" id="PF21088">
    <property type="entry name" value="MS_channel_1st"/>
    <property type="match status" value="1"/>
</dbReference>
<dbReference type="InterPro" id="IPR052702">
    <property type="entry name" value="MscS-like_channel"/>
</dbReference>
<evidence type="ECO:0000256" key="6">
    <source>
        <dbReference type="ARBA" id="ARBA00023136"/>
    </source>
</evidence>
<dbReference type="Gene3D" id="2.30.30.60">
    <property type="match status" value="1"/>
</dbReference>
<dbReference type="SUPFAM" id="SSF82861">
    <property type="entry name" value="Mechanosensitive channel protein MscS (YggB), transmembrane region"/>
    <property type="match status" value="1"/>
</dbReference>
<dbReference type="Pfam" id="PF00924">
    <property type="entry name" value="MS_channel_2nd"/>
    <property type="match status" value="1"/>
</dbReference>
<comment type="subcellular location">
    <subcellularLocation>
        <location evidence="1">Cell membrane</location>
        <topology evidence="1">Multi-pass membrane protein</topology>
    </subcellularLocation>
</comment>
<dbReference type="InterPro" id="IPR018490">
    <property type="entry name" value="cNMP-bd_dom_sf"/>
</dbReference>
<dbReference type="InterPro" id="IPR014710">
    <property type="entry name" value="RmlC-like_jellyroll"/>
</dbReference>
<keyword evidence="3" id="KW-1003">Cell membrane</keyword>
<dbReference type="InterPro" id="IPR049278">
    <property type="entry name" value="MS_channel_C"/>
</dbReference>
<accession>A0A7C3ZX67</accession>